<dbReference type="Proteomes" id="UP001408356">
    <property type="component" value="Unassembled WGS sequence"/>
</dbReference>
<keyword evidence="1" id="KW-1133">Transmembrane helix</keyword>
<reference evidence="2 3" key="1">
    <citation type="journal article" date="2024" name="J. Plant Pathol.">
        <title>Sequence and assembly of the genome of Seiridium unicorne, isolate CBS 538.82, causal agent of cypress canker disease.</title>
        <authorList>
            <person name="Scali E."/>
            <person name="Rocca G.D."/>
            <person name="Danti R."/>
            <person name="Garbelotto M."/>
            <person name="Barberini S."/>
            <person name="Baroncelli R."/>
            <person name="Emiliani G."/>
        </authorList>
    </citation>
    <scope>NUCLEOTIDE SEQUENCE [LARGE SCALE GENOMIC DNA]</scope>
    <source>
        <strain evidence="2 3">BM-138-508</strain>
    </source>
</reference>
<proteinExistence type="predicted"/>
<dbReference type="CDD" id="cd06532">
    <property type="entry name" value="Glyco_transf_25"/>
    <property type="match status" value="1"/>
</dbReference>
<keyword evidence="1" id="KW-0812">Transmembrane</keyword>
<evidence type="ECO:0000256" key="1">
    <source>
        <dbReference type="SAM" id="Phobius"/>
    </source>
</evidence>
<keyword evidence="1" id="KW-0472">Membrane</keyword>
<comment type="caution">
    <text evidence="2">The sequence shown here is derived from an EMBL/GenBank/DDBJ whole genome shotgun (WGS) entry which is preliminary data.</text>
</comment>
<evidence type="ECO:0000313" key="2">
    <source>
        <dbReference type="EMBL" id="KAK9421749.1"/>
    </source>
</evidence>
<gene>
    <name evidence="2" type="ORF">SUNI508_05350</name>
</gene>
<organism evidence="2 3">
    <name type="scientific">Seiridium unicorne</name>
    <dbReference type="NCBI Taxonomy" id="138068"/>
    <lineage>
        <taxon>Eukaryota</taxon>
        <taxon>Fungi</taxon>
        <taxon>Dikarya</taxon>
        <taxon>Ascomycota</taxon>
        <taxon>Pezizomycotina</taxon>
        <taxon>Sordariomycetes</taxon>
        <taxon>Xylariomycetidae</taxon>
        <taxon>Amphisphaeriales</taxon>
        <taxon>Sporocadaceae</taxon>
        <taxon>Seiridium</taxon>
    </lineage>
</organism>
<sequence length="278" mass="32130">MSPKPKLYFTSVIITIALFYYYYTYFRHHNFSQHVHDDAPSLDWSVLNQSWAGSVKSMEKSDVFNRTLGFEQVFVIGFPERTDKRDAIALMSGLTDFDVQWLDGIRGQNIPDQALPFGWDRHGQSLESHLGSWRGHVNAIRQIVESRLSSALILEDDMDWDVSIKKGLASFAMASRKFLQTGFDVEPKIERSPYGQNWDLLWLGACWNSFNERLNPGLRYTKKDRDDRKILIRDDPTVAPLHRLVGNPDHDWHEFPNNTRVVYRPGGQVCSFAYALTI</sequence>
<dbReference type="InterPro" id="IPR002654">
    <property type="entry name" value="Glyco_trans_25"/>
</dbReference>
<dbReference type="EMBL" id="JARVKF010000157">
    <property type="protein sequence ID" value="KAK9421749.1"/>
    <property type="molecule type" value="Genomic_DNA"/>
</dbReference>
<name>A0ABR2V4L8_9PEZI</name>
<keyword evidence="3" id="KW-1185">Reference proteome</keyword>
<protein>
    <submittedName>
        <fullName evidence="2">Glycosyltransferase family 25 protein</fullName>
    </submittedName>
</protein>
<feature type="transmembrane region" description="Helical" evidence="1">
    <location>
        <begin position="7"/>
        <end position="23"/>
    </location>
</feature>
<accession>A0ABR2V4L8</accession>
<evidence type="ECO:0000313" key="3">
    <source>
        <dbReference type="Proteomes" id="UP001408356"/>
    </source>
</evidence>